<organism evidence="8 9">
    <name type="scientific">Flavihumibacter fluminis</name>
    <dbReference type="NCBI Taxonomy" id="2909236"/>
    <lineage>
        <taxon>Bacteria</taxon>
        <taxon>Pseudomonadati</taxon>
        <taxon>Bacteroidota</taxon>
        <taxon>Chitinophagia</taxon>
        <taxon>Chitinophagales</taxon>
        <taxon>Chitinophagaceae</taxon>
        <taxon>Flavihumibacter</taxon>
    </lineage>
</organism>
<comment type="subcellular location">
    <subcellularLocation>
        <location evidence="1">Cell outer membrane</location>
    </subcellularLocation>
</comment>
<gene>
    <name evidence="8" type="ORF">L0U88_19005</name>
</gene>
<comment type="caution">
    <text evidence="8">The sequence shown here is derived from an EMBL/GenBank/DDBJ whole genome shotgun (WGS) entry which is preliminary data.</text>
</comment>
<comment type="similarity">
    <text evidence="2">Belongs to the outer membrane factor (OMF) (TC 1.B.17) family.</text>
</comment>
<dbReference type="Proteomes" id="UP001200145">
    <property type="component" value="Unassembled WGS sequence"/>
</dbReference>
<protein>
    <submittedName>
        <fullName evidence="8">TolC family protein</fullName>
    </submittedName>
</protein>
<dbReference type="RefSeq" id="WP_234868154.1">
    <property type="nucleotide sequence ID" value="NZ_JAKEVY010000006.1"/>
</dbReference>
<evidence type="ECO:0000256" key="2">
    <source>
        <dbReference type="ARBA" id="ARBA00007613"/>
    </source>
</evidence>
<evidence type="ECO:0000256" key="3">
    <source>
        <dbReference type="ARBA" id="ARBA00022448"/>
    </source>
</evidence>
<keyword evidence="9" id="KW-1185">Reference proteome</keyword>
<accession>A0ABS9BPI7</accession>
<evidence type="ECO:0000256" key="1">
    <source>
        <dbReference type="ARBA" id="ARBA00004442"/>
    </source>
</evidence>
<evidence type="ECO:0000313" key="8">
    <source>
        <dbReference type="EMBL" id="MCF1716739.1"/>
    </source>
</evidence>
<keyword evidence="4" id="KW-1134">Transmembrane beta strand</keyword>
<evidence type="ECO:0000256" key="6">
    <source>
        <dbReference type="ARBA" id="ARBA00023136"/>
    </source>
</evidence>
<dbReference type="PANTHER" id="PTHR30026:SF20">
    <property type="entry name" value="OUTER MEMBRANE PROTEIN TOLC"/>
    <property type="match status" value="1"/>
</dbReference>
<dbReference type="Gene3D" id="1.20.1600.10">
    <property type="entry name" value="Outer membrane efflux proteins (OEP)"/>
    <property type="match status" value="1"/>
</dbReference>
<evidence type="ECO:0000256" key="7">
    <source>
        <dbReference type="ARBA" id="ARBA00023237"/>
    </source>
</evidence>
<evidence type="ECO:0000256" key="5">
    <source>
        <dbReference type="ARBA" id="ARBA00022692"/>
    </source>
</evidence>
<dbReference type="SUPFAM" id="SSF56954">
    <property type="entry name" value="Outer membrane efflux proteins (OEP)"/>
    <property type="match status" value="1"/>
</dbReference>
<dbReference type="InterPro" id="IPR051906">
    <property type="entry name" value="TolC-like"/>
</dbReference>
<keyword evidence="7" id="KW-0998">Cell outer membrane</keyword>
<evidence type="ECO:0000313" key="9">
    <source>
        <dbReference type="Proteomes" id="UP001200145"/>
    </source>
</evidence>
<reference evidence="8 9" key="1">
    <citation type="submission" date="2022-01" db="EMBL/GenBank/DDBJ databases">
        <title>Flavihumibacter sp. nov., isolated from sediment of a river.</title>
        <authorList>
            <person name="Liu H."/>
        </authorList>
    </citation>
    <scope>NUCLEOTIDE SEQUENCE [LARGE SCALE GENOMIC DNA]</scope>
    <source>
        <strain evidence="8 9">RY-1</strain>
    </source>
</reference>
<dbReference type="Pfam" id="PF02321">
    <property type="entry name" value="OEP"/>
    <property type="match status" value="2"/>
</dbReference>
<keyword evidence="5" id="KW-0812">Transmembrane</keyword>
<dbReference type="EMBL" id="JAKEVY010000006">
    <property type="protein sequence ID" value="MCF1716739.1"/>
    <property type="molecule type" value="Genomic_DNA"/>
</dbReference>
<name>A0ABS9BPI7_9BACT</name>
<keyword evidence="6" id="KW-0472">Membrane</keyword>
<evidence type="ECO:0000256" key="4">
    <source>
        <dbReference type="ARBA" id="ARBA00022452"/>
    </source>
</evidence>
<dbReference type="PANTHER" id="PTHR30026">
    <property type="entry name" value="OUTER MEMBRANE PROTEIN TOLC"/>
    <property type="match status" value="1"/>
</dbReference>
<proteinExistence type="inferred from homology"/>
<sequence>MRTKLLLSALLVGWLQGNGQAVPDSLPKQVDLEQAIAFSLKNQPLVQQSEIDEKITAANIRNRLADWYPQVNFNYNLQHNFVVQTNIIGGNPVKLGVDNVSALQFTMSQTLFNRDVLLARRTRTDVQQQALQTTRQRKIDLVVAVSKAYYDVLATTQQVKVADENIRRIERSLQDAKFQYDAGVADKTDFKRATIALNNAKASRIANEEILKAKQEYLKSLMGYPVETPIELLYDSASLEQSITAPADENPELNNRIEYQLLTTQIKLQEANLKYNKWAYLPNVSLNGAYNLNYLNNQFAKLYNVNYPASFAAITLGFPIFQGGKRKSAIDAAEWQLERTKLDLLSLKNSVNAAYSQAIATYKSTYTNYLALKENLDLAREVYDVIQLQYRNGIKTYLEVINAETDLRTATINYYTALYNVLASKVDVQKELGQFNY</sequence>
<keyword evidence="3" id="KW-0813">Transport</keyword>
<dbReference type="InterPro" id="IPR003423">
    <property type="entry name" value="OMP_efflux"/>
</dbReference>